<dbReference type="AlphaFoldDB" id="A0A0A9D9T8"/>
<organism evidence="1">
    <name type="scientific">Arundo donax</name>
    <name type="common">Giant reed</name>
    <name type="synonym">Donax arundinaceus</name>
    <dbReference type="NCBI Taxonomy" id="35708"/>
    <lineage>
        <taxon>Eukaryota</taxon>
        <taxon>Viridiplantae</taxon>
        <taxon>Streptophyta</taxon>
        <taxon>Embryophyta</taxon>
        <taxon>Tracheophyta</taxon>
        <taxon>Spermatophyta</taxon>
        <taxon>Magnoliopsida</taxon>
        <taxon>Liliopsida</taxon>
        <taxon>Poales</taxon>
        <taxon>Poaceae</taxon>
        <taxon>PACMAD clade</taxon>
        <taxon>Arundinoideae</taxon>
        <taxon>Arundineae</taxon>
        <taxon>Arundo</taxon>
    </lineage>
</organism>
<name>A0A0A9D9T8_ARUDO</name>
<reference evidence="1" key="1">
    <citation type="submission" date="2014-09" db="EMBL/GenBank/DDBJ databases">
        <authorList>
            <person name="Magalhaes I.L.F."/>
            <person name="Oliveira U."/>
            <person name="Santos F.R."/>
            <person name="Vidigal T.H.D.A."/>
            <person name="Brescovit A.D."/>
            <person name="Santos A.J."/>
        </authorList>
    </citation>
    <scope>NUCLEOTIDE SEQUENCE</scope>
    <source>
        <tissue evidence="1">Shoot tissue taken approximately 20 cm above the soil surface</tissue>
    </source>
</reference>
<reference evidence="1" key="2">
    <citation type="journal article" date="2015" name="Data Brief">
        <title>Shoot transcriptome of the giant reed, Arundo donax.</title>
        <authorList>
            <person name="Barrero R.A."/>
            <person name="Guerrero F.D."/>
            <person name="Moolhuijzen P."/>
            <person name="Goolsby J.A."/>
            <person name="Tidwell J."/>
            <person name="Bellgard S.E."/>
            <person name="Bellgard M.I."/>
        </authorList>
    </citation>
    <scope>NUCLEOTIDE SEQUENCE</scope>
    <source>
        <tissue evidence="1">Shoot tissue taken approximately 20 cm above the soil surface</tissue>
    </source>
</reference>
<accession>A0A0A9D9T8</accession>
<dbReference type="EMBL" id="GBRH01213344">
    <property type="protein sequence ID" value="JAD84551.1"/>
    <property type="molecule type" value="Transcribed_RNA"/>
</dbReference>
<proteinExistence type="predicted"/>
<protein>
    <submittedName>
        <fullName evidence="1">Uncharacterized protein</fullName>
    </submittedName>
</protein>
<sequence length="76" mass="8955">MAFPIESPHRRYPSCTRELLPQPKVCKSSLAASRICYSQPQVTQEEEPHRIYRLSADNHKDKLLSQYFLQFTLPFM</sequence>
<evidence type="ECO:0000313" key="1">
    <source>
        <dbReference type="EMBL" id="JAD84551.1"/>
    </source>
</evidence>